<proteinExistence type="predicted"/>
<dbReference type="Proteomes" id="UP000488299">
    <property type="component" value="Unassembled WGS sequence"/>
</dbReference>
<dbReference type="InterPro" id="IPR021215">
    <property type="entry name" value="DUF2752"/>
</dbReference>
<keyword evidence="2" id="KW-1185">Reference proteome</keyword>
<protein>
    <submittedName>
        <fullName evidence="1">DUF2752 domain-containing protein</fullName>
    </submittedName>
</protein>
<dbReference type="Pfam" id="PF10825">
    <property type="entry name" value="DUF2752"/>
    <property type="match status" value="1"/>
</dbReference>
<organism evidence="1 2">
    <name type="scientific">Rudanella paleaurantiibacter</name>
    <dbReference type="NCBI Taxonomy" id="2614655"/>
    <lineage>
        <taxon>Bacteria</taxon>
        <taxon>Pseudomonadati</taxon>
        <taxon>Bacteroidota</taxon>
        <taxon>Cytophagia</taxon>
        <taxon>Cytophagales</taxon>
        <taxon>Cytophagaceae</taxon>
        <taxon>Rudanella</taxon>
    </lineage>
</organism>
<gene>
    <name evidence="1" type="ORF">F5984_10665</name>
</gene>
<evidence type="ECO:0000313" key="2">
    <source>
        <dbReference type="Proteomes" id="UP000488299"/>
    </source>
</evidence>
<dbReference type="EMBL" id="WELI01000003">
    <property type="protein sequence ID" value="KAB7731255.1"/>
    <property type="molecule type" value="Genomic_DNA"/>
</dbReference>
<evidence type="ECO:0000313" key="1">
    <source>
        <dbReference type="EMBL" id="KAB7731255.1"/>
    </source>
</evidence>
<comment type="caution">
    <text evidence="1">The sequence shown here is derived from an EMBL/GenBank/DDBJ whole genome shotgun (WGS) entry which is preliminary data.</text>
</comment>
<reference evidence="1 2" key="1">
    <citation type="submission" date="2019-10" db="EMBL/GenBank/DDBJ databases">
        <title>Rudanella paleaurantiibacter sp. nov., isolated from sludge.</title>
        <authorList>
            <person name="Xu S.Q."/>
        </authorList>
    </citation>
    <scope>NUCLEOTIDE SEQUENCE [LARGE SCALE GENOMIC DNA]</scope>
    <source>
        <strain evidence="1 2">HX-22-17</strain>
    </source>
</reference>
<dbReference type="RefSeq" id="WP_152124233.1">
    <property type="nucleotide sequence ID" value="NZ_WELI01000003.1"/>
</dbReference>
<accession>A0A7J5U0T3</accession>
<dbReference type="AlphaFoldDB" id="A0A7J5U0T3"/>
<sequence>MTRFGRYIELFVWVAGLLWLAFTEVESAHYSVCVFRAAGFEHCPGCGLGHGVSHLLHGRLAESWASHPLAIPALLILLNRMWQLVKFDSTNKHQIQ</sequence>
<name>A0A7J5U0T3_9BACT</name>